<sequence length="81" mass="9431">MKNVLRRNQTIFSLVLGFEFIESSKSLRNEIVSFIVLYEIETTRIRAVFPFAHWLDRAPLKHPKKPLTSDNENLTVVADQT</sequence>
<gene>
    <name evidence="1" type="ORF">V1478_015420</name>
</gene>
<name>A0ABD2A5E7_VESSQ</name>
<keyword evidence="2" id="KW-1185">Reference proteome</keyword>
<comment type="caution">
    <text evidence="1">The sequence shown here is derived from an EMBL/GenBank/DDBJ whole genome shotgun (WGS) entry which is preliminary data.</text>
</comment>
<organism evidence="1 2">
    <name type="scientific">Vespula squamosa</name>
    <name type="common">Southern yellow jacket</name>
    <name type="synonym">Wasp</name>
    <dbReference type="NCBI Taxonomy" id="30214"/>
    <lineage>
        <taxon>Eukaryota</taxon>
        <taxon>Metazoa</taxon>
        <taxon>Ecdysozoa</taxon>
        <taxon>Arthropoda</taxon>
        <taxon>Hexapoda</taxon>
        <taxon>Insecta</taxon>
        <taxon>Pterygota</taxon>
        <taxon>Neoptera</taxon>
        <taxon>Endopterygota</taxon>
        <taxon>Hymenoptera</taxon>
        <taxon>Apocrita</taxon>
        <taxon>Aculeata</taxon>
        <taxon>Vespoidea</taxon>
        <taxon>Vespidae</taxon>
        <taxon>Vespinae</taxon>
        <taxon>Vespula</taxon>
    </lineage>
</organism>
<accession>A0ABD2A5E7</accession>
<dbReference type="AlphaFoldDB" id="A0ABD2A5E7"/>
<dbReference type="Proteomes" id="UP001607302">
    <property type="component" value="Unassembled WGS sequence"/>
</dbReference>
<reference evidence="1 2" key="1">
    <citation type="journal article" date="2024" name="Ann. Entomol. Soc. Am.">
        <title>Genomic analyses of the southern and eastern yellowjacket wasps (Hymenoptera: Vespidae) reveal evolutionary signatures of social life.</title>
        <authorList>
            <person name="Catto M.A."/>
            <person name="Caine P.B."/>
            <person name="Orr S.E."/>
            <person name="Hunt B.G."/>
            <person name="Goodisman M.A.D."/>
        </authorList>
    </citation>
    <scope>NUCLEOTIDE SEQUENCE [LARGE SCALE GENOMIC DNA]</scope>
    <source>
        <strain evidence="1">233</strain>
        <tissue evidence="1">Head and thorax</tissue>
    </source>
</reference>
<protein>
    <submittedName>
        <fullName evidence="1">Uncharacterized protein</fullName>
    </submittedName>
</protein>
<proteinExistence type="predicted"/>
<evidence type="ECO:0000313" key="1">
    <source>
        <dbReference type="EMBL" id="KAL2715722.1"/>
    </source>
</evidence>
<dbReference type="EMBL" id="JAUDFV010000155">
    <property type="protein sequence ID" value="KAL2715722.1"/>
    <property type="molecule type" value="Genomic_DNA"/>
</dbReference>
<evidence type="ECO:0000313" key="2">
    <source>
        <dbReference type="Proteomes" id="UP001607302"/>
    </source>
</evidence>